<protein>
    <submittedName>
        <fullName evidence="2">CLUMA_CG001290, isoform A</fullName>
    </submittedName>
</protein>
<dbReference type="OrthoDB" id="9936463at2759"/>
<gene>
    <name evidence="2" type="ORF">CLUMA_CG001290</name>
</gene>
<dbReference type="EMBL" id="CVRI01000004">
    <property type="protein sequence ID" value="CRK87489.1"/>
    <property type="molecule type" value="Genomic_DNA"/>
</dbReference>
<accession>A0A1J1HMM3</accession>
<organism evidence="2 3">
    <name type="scientific">Clunio marinus</name>
    <dbReference type="NCBI Taxonomy" id="568069"/>
    <lineage>
        <taxon>Eukaryota</taxon>
        <taxon>Metazoa</taxon>
        <taxon>Ecdysozoa</taxon>
        <taxon>Arthropoda</taxon>
        <taxon>Hexapoda</taxon>
        <taxon>Insecta</taxon>
        <taxon>Pterygota</taxon>
        <taxon>Neoptera</taxon>
        <taxon>Endopterygota</taxon>
        <taxon>Diptera</taxon>
        <taxon>Nematocera</taxon>
        <taxon>Chironomoidea</taxon>
        <taxon>Chironomidae</taxon>
        <taxon>Clunio</taxon>
    </lineage>
</organism>
<name>A0A1J1HMM3_9DIPT</name>
<dbReference type="STRING" id="568069.A0A1J1HMM3"/>
<dbReference type="Proteomes" id="UP000183832">
    <property type="component" value="Unassembled WGS sequence"/>
</dbReference>
<dbReference type="AlphaFoldDB" id="A0A1J1HMM3"/>
<feature type="region of interest" description="Disordered" evidence="1">
    <location>
        <begin position="65"/>
        <end position="90"/>
    </location>
</feature>
<evidence type="ECO:0000256" key="1">
    <source>
        <dbReference type="SAM" id="MobiDB-lite"/>
    </source>
</evidence>
<proteinExistence type="predicted"/>
<keyword evidence="3" id="KW-1185">Reference proteome</keyword>
<sequence>MKSWQMVWCRHQMREVFEGSIGHQLVIRPVPLDVSKAADGSAHHVVFKRSNDQELDEKLSDFAYMEPDRLPKRSRRSTNEEDNEERTRMF</sequence>
<reference evidence="2 3" key="1">
    <citation type="submission" date="2015-04" db="EMBL/GenBank/DDBJ databases">
        <authorList>
            <person name="Syromyatnikov M.Y."/>
            <person name="Popov V.N."/>
        </authorList>
    </citation>
    <scope>NUCLEOTIDE SEQUENCE [LARGE SCALE GENOMIC DNA]</scope>
</reference>
<evidence type="ECO:0000313" key="3">
    <source>
        <dbReference type="Proteomes" id="UP000183832"/>
    </source>
</evidence>
<evidence type="ECO:0000313" key="2">
    <source>
        <dbReference type="EMBL" id="CRK87489.1"/>
    </source>
</evidence>